<accession>A0ABN5SXH0</accession>
<reference evidence="1 2" key="1">
    <citation type="submission" date="2018-11" db="EMBL/GenBank/DDBJ databases">
        <title>Proposal to divide the Flavobacteriaceae and reorganize its genera based on Amino Acid Identity values calculated from whole genome sequences.</title>
        <authorList>
            <person name="Nicholson A.C."/>
            <person name="Gulvik C.A."/>
            <person name="Whitney A.M."/>
            <person name="Humrighouse B.W."/>
            <person name="Bell M."/>
            <person name="Holmes B."/>
            <person name="Steigerwalt A.G."/>
            <person name="Villarma A."/>
            <person name="Sheth M."/>
            <person name="Batra D."/>
            <person name="Pryor J."/>
            <person name="Bernardet J.-F."/>
            <person name="Hugo C."/>
            <person name="Kampfer P."/>
            <person name="Newman J.D."/>
            <person name="McQuiston J.R."/>
        </authorList>
    </citation>
    <scope>NUCLEOTIDE SEQUENCE [LARGE SCALE GENOMIC DNA]</scope>
    <source>
        <strain evidence="1 2">H3001</strain>
    </source>
</reference>
<dbReference type="Proteomes" id="UP000274483">
    <property type="component" value="Chromosome"/>
</dbReference>
<gene>
    <name evidence="1" type="ORF">EIB71_04175</name>
</gene>
<name>A0ABN5SXH0_9FLAO</name>
<protein>
    <submittedName>
        <fullName evidence="1">Uncharacterized protein</fullName>
    </submittedName>
</protein>
<proteinExistence type="predicted"/>
<organism evidence="1 2">
    <name type="scientific">Kaistella daneshvariae</name>
    <dbReference type="NCBI Taxonomy" id="2487074"/>
    <lineage>
        <taxon>Bacteria</taxon>
        <taxon>Pseudomonadati</taxon>
        <taxon>Bacteroidota</taxon>
        <taxon>Flavobacteriia</taxon>
        <taxon>Flavobacteriales</taxon>
        <taxon>Weeksellaceae</taxon>
        <taxon>Chryseobacterium group</taxon>
        <taxon>Kaistella</taxon>
    </lineage>
</organism>
<evidence type="ECO:0000313" key="1">
    <source>
        <dbReference type="EMBL" id="AZI66919.1"/>
    </source>
</evidence>
<dbReference type="EMBL" id="CP034158">
    <property type="protein sequence ID" value="AZI66919.1"/>
    <property type="molecule type" value="Genomic_DNA"/>
</dbReference>
<sequence>MHHEEKIKQQRDDEKIKLEKLLKFSDALYKAKKIENYLNERKEFLLSKNLSHEDEKEYDEWGIKKAAWLNPLLDEKDELLALIYDHSRDFTV</sequence>
<dbReference type="RefSeq" id="WP_124757468.1">
    <property type="nucleotide sequence ID" value="NZ_CBCRWA010000002.1"/>
</dbReference>
<keyword evidence="2" id="KW-1185">Reference proteome</keyword>
<evidence type="ECO:0000313" key="2">
    <source>
        <dbReference type="Proteomes" id="UP000274483"/>
    </source>
</evidence>